<evidence type="ECO:0000259" key="12">
    <source>
        <dbReference type="Pfam" id="PF22613"/>
    </source>
</evidence>
<evidence type="ECO:0000256" key="3">
    <source>
        <dbReference type="ARBA" id="ARBA00012281"/>
    </source>
</evidence>
<dbReference type="EMBL" id="JACHXO010000010">
    <property type="protein sequence ID" value="MBB3197029.1"/>
    <property type="molecule type" value="Genomic_DNA"/>
</dbReference>
<evidence type="ECO:0000313" key="13">
    <source>
        <dbReference type="EMBL" id="MBB3197029.1"/>
    </source>
</evidence>
<feature type="domain" description="Transketolase-like C-terminal" evidence="12">
    <location>
        <begin position="724"/>
        <end position="859"/>
    </location>
</feature>
<comment type="function">
    <text evidence="2 9">Component of the pyruvate dehydrogenase (PDH) complex, that catalyzes the overall conversion of pyruvate to acetyl-CoA and CO(2).</text>
</comment>
<evidence type="ECO:0000256" key="6">
    <source>
        <dbReference type="ARBA" id="ARBA00023052"/>
    </source>
</evidence>
<evidence type="ECO:0000313" key="14">
    <source>
        <dbReference type="Proteomes" id="UP000574369"/>
    </source>
</evidence>
<keyword evidence="7 9" id="KW-0670">Pyruvate</keyword>
<dbReference type="Pfam" id="PF17831">
    <property type="entry name" value="PDH_E1_M"/>
    <property type="match status" value="1"/>
</dbReference>
<protein>
    <recommendedName>
        <fullName evidence="4 9">Pyruvate dehydrogenase E1 component</fullName>
        <ecNumber evidence="3 9">1.2.4.1</ecNumber>
    </recommendedName>
</protein>
<dbReference type="InterPro" id="IPR051157">
    <property type="entry name" value="PDH/Transketolase"/>
</dbReference>
<evidence type="ECO:0000256" key="9">
    <source>
        <dbReference type="PIRNR" id="PIRNR000156"/>
    </source>
</evidence>
<comment type="catalytic activity">
    <reaction evidence="8 9">
        <text>N(6)-[(R)-lipoyl]-L-lysyl-[protein] + pyruvate + H(+) = N(6)-[(R)-S(8)-acetyldihydrolipoyl]-L-lysyl-[protein] + CO2</text>
        <dbReference type="Rhea" id="RHEA:19189"/>
        <dbReference type="Rhea" id="RHEA-COMP:10474"/>
        <dbReference type="Rhea" id="RHEA-COMP:10478"/>
        <dbReference type="ChEBI" id="CHEBI:15361"/>
        <dbReference type="ChEBI" id="CHEBI:15378"/>
        <dbReference type="ChEBI" id="CHEBI:16526"/>
        <dbReference type="ChEBI" id="CHEBI:83099"/>
        <dbReference type="ChEBI" id="CHEBI:83111"/>
        <dbReference type="EC" id="1.2.4.1"/>
    </reaction>
</comment>
<name>A0ABR6GY45_9BURK</name>
<dbReference type="Gene3D" id="3.40.50.970">
    <property type="match status" value="2"/>
</dbReference>
<evidence type="ECO:0000256" key="2">
    <source>
        <dbReference type="ARBA" id="ARBA00003157"/>
    </source>
</evidence>
<dbReference type="InterPro" id="IPR005474">
    <property type="entry name" value="Transketolase_N"/>
</dbReference>
<evidence type="ECO:0000256" key="1">
    <source>
        <dbReference type="ARBA" id="ARBA00001964"/>
    </source>
</evidence>
<dbReference type="InterPro" id="IPR041621">
    <property type="entry name" value="PDH_E1_M"/>
</dbReference>
<dbReference type="SUPFAM" id="SSF52518">
    <property type="entry name" value="Thiamin diphosphate-binding fold (THDP-binding)"/>
    <property type="match status" value="2"/>
</dbReference>
<reference evidence="13 14" key="1">
    <citation type="submission" date="2020-08" db="EMBL/GenBank/DDBJ databases">
        <title>Genomic Encyclopedia of Type Strains, Phase III (KMG-III): the genomes of soil and plant-associated and newly described type strains.</title>
        <authorList>
            <person name="Whitman W."/>
        </authorList>
    </citation>
    <scope>NUCLEOTIDE SEQUENCE [LARGE SCALE GENOMIC DNA]</scope>
    <source>
        <strain evidence="13 14">CECT 7247</strain>
    </source>
</reference>
<dbReference type="InterPro" id="IPR035807">
    <property type="entry name" value="PDC_E1_N"/>
</dbReference>
<evidence type="ECO:0000256" key="7">
    <source>
        <dbReference type="ARBA" id="ARBA00023317"/>
    </source>
</evidence>
<proteinExistence type="predicted"/>
<organism evidence="13 14">
    <name type="scientific">Roseateles terrae</name>
    <dbReference type="NCBI Taxonomy" id="431060"/>
    <lineage>
        <taxon>Bacteria</taxon>
        <taxon>Pseudomonadati</taxon>
        <taxon>Pseudomonadota</taxon>
        <taxon>Betaproteobacteria</taxon>
        <taxon>Burkholderiales</taxon>
        <taxon>Sphaerotilaceae</taxon>
        <taxon>Roseateles</taxon>
    </lineage>
</organism>
<evidence type="ECO:0000256" key="5">
    <source>
        <dbReference type="ARBA" id="ARBA00023002"/>
    </source>
</evidence>
<comment type="cofactor">
    <cofactor evidence="1 9">
        <name>thiamine diphosphate</name>
        <dbReference type="ChEBI" id="CHEBI:58937"/>
    </cofactor>
</comment>
<dbReference type="CDD" id="cd02017">
    <property type="entry name" value="TPP_E1_EcPDC_like"/>
    <property type="match status" value="1"/>
</dbReference>
<keyword evidence="5 9" id="KW-0560">Oxidoreductase</keyword>
<dbReference type="InterPro" id="IPR009014">
    <property type="entry name" value="Transketo_C/PFOR_II"/>
</dbReference>
<dbReference type="PIRSF" id="PIRSF000156">
    <property type="entry name" value="Pyruvate_dh_E1"/>
    <property type="match status" value="1"/>
</dbReference>
<dbReference type="Pfam" id="PF00456">
    <property type="entry name" value="Transketolase_N"/>
    <property type="match status" value="1"/>
</dbReference>
<evidence type="ECO:0000256" key="8">
    <source>
        <dbReference type="ARBA" id="ARBA00051231"/>
    </source>
</evidence>
<dbReference type="PANTHER" id="PTHR43825:SF3">
    <property type="entry name" value="PYRUVATE DEHYDROGENASE E1 COMPONENT"/>
    <property type="match status" value="1"/>
</dbReference>
<gene>
    <name evidence="13" type="ORF">FHS28_004454</name>
</gene>
<dbReference type="Proteomes" id="UP000574369">
    <property type="component" value="Unassembled WGS sequence"/>
</dbReference>
<dbReference type="PANTHER" id="PTHR43825">
    <property type="entry name" value="PYRUVATE DEHYDROGENASE E1 COMPONENT"/>
    <property type="match status" value="1"/>
</dbReference>
<dbReference type="InterPro" id="IPR029061">
    <property type="entry name" value="THDP-binding"/>
</dbReference>
<dbReference type="NCBIfam" id="TIGR00759">
    <property type="entry name" value="aceE"/>
    <property type="match status" value="1"/>
</dbReference>
<feature type="domain" description="Pyruvate dehydrogenase E1 component middle" evidence="11">
    <location>
        <begin position="487"/>
        <end position="711"/>
    </location>
</feature>
<dbReference type="InterPro" id="IPR004660">
    <property type="entry name" value="PDH_E1"/>
</dbReference>
<dbReference type="EC" id="1.2.4.1" evidence="3 9"/>
<keyword evidence="14" id="KW-1185">Reference proteome</keyword>
<evidence type="ECO:0000256" key="4">
    <source>
        <dbReference type="ARBA" id="ARBA00017172"/>
    </source>
</evidence>
<comment type="caution">
    <text evidence="13">The sequence shown here is derived from an EMBL/GenBank/DDBJ whole genome shotgun (WGS) entry which is preliminary data.</text>
</comment>
<dbReference type="Pfam" id="PF22613">
    <property type="entry name" value="Transketolase_C_1"/>
    <property type="match status" value="1"/>
</dbReference>
<dbReference type="Gene3D" id="3.40.50.920">
    <property type="match status" value="1"/>
</dbReference>
<dbReference type="InterPro" id="IPR055152">
    <property type="entry name" value="Transketolase-like_C_2"/>
</dbReference>
<dbReference type="RefSeq" id="WP_088454006.1">
    <property type="nucleotide sequence ID" value="NZ_JACHXO010000010.1"/>
</dbReference>
<dbReference type="SUPFAM" id="SSF52922">
    <property type="entry name" value="TK C-terminal domain-like"/>
    <property type="match status" value="1"/>
</dbReference>
<evidence type="ECO:0000259" key="11">
    <source>
        <dbReference type="Pfam" id="PF17831"/>
    </source>
</evidence>
<keyword evidence="6 9" id="KW-0786">Thiamine pyrophosphate</keyword>
<sequence length="902" mass="100360">MSAQPQSFLGAAANDTDALETKEWLDALSAVIGTEGGDRAHFLLETLIDHARQAGIDVPFSATTAYVNTIPTDQEERFPGNIDMEERLRAFMRWNAMAMVVRANRLHPEDGGDLGGHISSFASLATMLGCGFNHFWHADDGVHGGDLLYIQGHSAPGIYARAFMEGRITEEQLNNFRQEVDGKGLSSYPHPKLMPEFWQFPTVSMGLGPLMAIYQARFLKYLHARGIADTSKRKVWVFLGDGEMDEPESLGAIGLAAREKLDNLIFVVNCNLQRLDGPVRGNGKIIQELEGEFRGAGWNVIKLIWGSYWDPLLARDKQELLRKVMMETLDGDYQAYKANDGAFVRKHFFGKHPELLKMVENMSDEDIWRLNRGGHDPQKVYAAYHRAVNTVGQPTVMLIKTVKGYGMGKIGEGKNTAHQTKKLQDEDIKAFRDRFNIPIPDSELAKIPFYKPADDTPEMQYLQERRKALGGYLPKRRPQADEALTVPDLATFQAVLDPTAEGREISTTQAYVRFLTTLLRDKALGPRTVPILVDEARTFGMEGLFRQIGIYNPKGQLYTPVDKDQVMYYKEDKAGQILQEGINEAGGMASWIAAATSYSTNNRVMIPFYVYYSMFGFQRIGDLAWAAGDMQARGFLLGGTSGRTTLNGEGLQHEDGHSHILAGTIPNCISYDPTFAHEVAVILHAGLKRMVENQENVFFYITLLNENYAMPGLKAGTEEQILKGMYLLEEAGAAQPLTVNLLGSGTILRESQAAKKLLESDWGVGANVWSCPSFNELARDGQNAERWNLLHPTELACVPYVTQQLSKVQGPVIASTDYMKSYAEQIRAYIPAGRAYKVLGTDGFGRSDFRSKLREHFEVNRHYIVVAALKSLADEGKIPAAKVAEAIAKYGIKADKINPLYA</sequence>
<evidence type="ECO:0000259" key="10">
    <source>
        <dbReference type="Pfam" id="PF00456"/>
    </source>
</evidence>
<dbReference type="GO" id="GO:0004739">
    <property type="term" value="F:pyruvate dehydrogenase (acetyl-transferring) activity"/>
    <property type="evidence" value="ECO:0007669"/>
    <property type="project" value="UniProtKB-EC"/>
</dbReference>
<accession>A0ABR6GY45</accession>
<feature type="domain" description="Transketolase N-terminal" evidence="10">
    <location>
        <begin position="151"/>
        <end position="302"/>
    </location>
</feature>